<dbReference type="GO" id="GO:0000287">
    <property type="term" value="F:magnesium ion binding"/>
    <property type="evidence" value="ECO:0007669"/>
    <property type="project" value="InterPro"/>
</dbReference>
<dbReference type="GO" id="GO:0006281">
    <property type="term" value="P:DNA repair"/>
    <property type="evidence" value="ECO:0007669"/>
    <property type="project" value="InterPro"/>
</dbReference>
<dbReference type="InterPro" id="IPR008822">
    <property type="entry name" value="Endonuclease_RusA-like"/>
</dbReference>
<sequence length="130" mass="14420">MTLAFHVLGTPKPQGSKRHIGRGVMIESCKALRPWRDSVAWAAREAMQQQGWEKAEGAMQVTLGFYFTRPKSAKHRQYPSVKPDIDKLARAVLDALRSGGVYRDDAQVVGLVVGKHYSDEAGLTVRVEAK</sequence>
<dbReference type="Gene3D" id="3.30.1330.70">
    <property type="entry name" value="Holliday junction resolvase RusA"/>
    <property type="match status" value="1"/>
</dbReference>
<accession>A0A6J5M5D0</accession>
<reference evidence="1" key="1">
    <citation type="submission" date="2020-04" db="EMBL/GenBank/DDBJ databases">
        <authorList>
            <person name="Chiriac C."/>
            <person name="Salcher M."/>
            <person name="Ghai R."/>
            <person name="Kavagutti S V."/>
        </authorList>
    </citation>
    <scope>NUCLEOTIDE SEQUENCE</scope>
</reference>
<evidence type="ECO:0000313" key="1">
    <source>
        <dbReference type="EMBL" id="CAB4140677.1"/>
    </source>
</evidence>
<name>A0A6J5M5D0_9CAUD</name>
<dbReference type="GO" id="GO:0006310">
    <property type="term" value="P:DNA recombination"/>
    <property type="evidence" value="ECO:0007669"/>
    <property type="project" value="InterPro"/>
</dbReference>
<dbReference type="EMBL" id="LR796376">
    <property type="protein sequence ID" value="CAB4140677.1"/>
    <property type="molecule type" value="Genomic_DNA"/>
</dbReference>
<dbReference type="SUPFAM" id="SSF103084">
    <property type="entry name" value="Holliday junction resolvase RusA"/>
    <property type="match status" value="1"/>
</dbReference>
<gene>
    <name evidence="1" type="ORF">UFOVP398_65</name>
</gene>
<dbReference type="InterPro" id="IPR036614">
    <property type="entry name" value="RusA-like_sf"/>
</dbReference>
<dbReference type="Pfam" id="PF05866">
    <property type="entry name" value="RusA"/>
    <property type="match status" value="1"/>
</dbReference>
<protein>
    <submittedName>
        <fullName evidence="1">Rus Holliday junction resolvase</fullName>
    </submittedName>
</protein>
<organism evidence="1">
    <name type="scientific">uncultured Caudovirales phage</name>
    <dbReference type="NCBI Taxonomy" id="2100421"/>
    <lineage>
        <taxon>Viruses</taxon>
        <taxon>Duplodnaviria</taxon>
        <taxon>Heunggongvirae</taxon>
        <taxon>Uroviricota</taxon>
        <taxon>Caudoviricetes</taxon>
        <taxon>Peduoviridae</taxon>
        <taxon>Maltschvirus</taxon>
        <taxon>Maltschvirus maltsch</taxon>
    </lineage>
</organism>
<proteinExistence type="predicted"/>